<reference evidence="2" key="1">
    <citation type="journal article" date="2014" name="Int. J. Syst. Evol. Microbiol.">
        <title>Complete genome sequence of Corynebacterium casei LMG S-19264T (=DSM 44701T), isolated from a smear-ripened cheese.</title>
        <authorList>
            <consortium name="US DOE Joint Genome Institute (JGI-PGF)"/>
            <person name="Walter F."/>
            <person name="Albersmeier A."/>
            <person name="Kalinowski J."/>
            <person name="Ruckert C."/>
        </authorList>
    </citation>
    <scope>NUCLEOTIDE SEQUENCE</scope>
    <source>
        <strain evidence="2">CGMCC 1.15966</strain>
    </source>
</reference>
<evidence type="ECO:0000256" key="1">
    <source>
        <dbReference type="SAM" id="Phobius"/>
    </source>
</evidence>
<evidence type="ECO:0000313" key="2">
    <source>
        <dbReference type="EMBL" id="GGE20225.1"/>
    </source>
</evidence>
<keyword evidence="1" id="KW-0812">Transmembrane</keyword>
<protein>
    <submittedName>
        <fullName evidence="2">Uncharacterized protein</fullName>
    </submittedName>
</protein>
<keyword evidence="3" id="KW-1185">Reference proteome</keyword>
<sequence>MKIIQCSSCQSKMTLNSQGFNRLNQLFIQCPYCSSEFWMGFDENMNLRAISNPKLTEEIPVKIEGDISDKEEDIPVKDENIPLEIEDSILPQTADHITDEVEKNIIADQDLTANKKNLSNLEVIIIIVFIFCALYLLFNY</sequence>
<keyword evidence="1" id="KW-0472">Membrane</keyword>
<proteinExistence type="predicted"/>
<dbReference type="EMBL" id="BMKM01000003">
    <property type="protein sequence ID" value="GGE20225.1"/>
    <property type="molecule type" value="Genomic_DNA"/>
</dbReference>
<gene>
    <name evidence="2" type="ORF">GCM10011516_17320</name>
</gene>
<reference evidence="2" key="2">
    <citation type="submission" date="2020-09" db="EMBL/GenBank/DDBJ databases">
        <authorList>
            <person name="Sun Q."/>
            <person name="Zhou Y."/>
        </authorList>
    </citation>
    <scope>NUCLEOTIDE SEQUENCE</scope>
    <source>
        <strain evidence="2">CGMCC 1.15966</strain>
    </source>
</reference>
<name>A0A8H9FYJ9_9SPHI</name>
<evidence type="ECO:0000313" key="3">
    <source>
        <dbReference type="Proteomes" id="UP000614460"/>
    </source>
</evidence>
<organism evidence="2 3">
    <name type="scientific">Sphingobacterium cellulitidis</name>
    <dbReference type="NCBI Taxonomy" id="1768011"/>
    <lineage>
        <taxon>Bacteria</taxon>
        <taxon>Pseudomonadati</taxon>
        <taxon>Bacteroidota</taxon>
        <taxon>Sphingobacteriia</taxon>
        <taxon>Sphingobacteriales</taxon>
        <taxon>Sphingobacteriaceae</taxon>
        <taxon>Sphingobacterium</taxon>
    </lineage>
</organism>
<comment type="caution">
    <text evidence="2">The sequence shown here is derived from an EMBL/GenBank/DDBJ whole genome shotgun (WGS) entry which is preliminary data.</text>
</comment>
<feature type="transmembrane region" description="Helical" evidence="1">
    <location>
        <begin position="121"/>
        <end position="138"/>
    </location>
</feature>
<dbReference type="AlphaFoldDB" id="A0A8H9FYJ9"/>
<accession>A0A8H9FYJ9</accession>
<keyword evidence="1" id="KW-1133">Transmembrane helix</keyword>
<dbReference type="Proteomes" id="UP000614460">
    <property type="component" value="Unassembled WGS sequence"/>
</dbReference>